<dbReference type="InParanoid" id="G0V540"/>
<reference key="2">
    <citation type="submission" date="2011-08" db="EMBL/GenBank/DDBJ databases">
        <title>Genome sequence of Naumovozyma castellii.</title>
        <authorList>
            <person name="Gordon J.L."/>
            <person name="Armisen D."/>
            <person name="Proux-Wera E."/>
            <person name="OhEigeartaigh S.S."/>
            <person name="Byrne K.P."/>
            <person name="Wolfe K.H."/>
        </authorList>
    </citation>
    <scope>NUCLEOTIDE SEQUENCE</scope>
    <source>
        <strain>Type strain:CBS 4309</strain>
    </source>
</reference>
<dbReference type="GO" id="GO:0005768">
    <property type="term" value="C:endosome"/>
    <property type="evidence" value="ECO:0007669"/>
    <property type="project" value="EnsemblFungi"/>
</dbReference>
<dbReference type="GO" id="GO:0006897">
    <property type="term" value="P:endocytosis"/>
    <property type="evidence" value="ECO:0007669"/>
    <property type="project" value="EnsemblFungi"/>
</dbReference>
<dbReference type="GO" id="GO:0005829">
    <property type="term" value="C:cytosol"/>
    <property type="evidence" value="ECO:0007669"/>
    <property type="project" value="GOC"/>
</dbReference>
<evidence type="ECO:0000313" key="3">
    <source>
        <dbReference type="Proteomes" id="UP000001640"/>
    </source>
</evidence>
<organism evidence="2 3">
    <name type="scientific">Naumovozyma castellii</name>
    <name type="common">Yeast</name>
    <name type="synonym">Saccharomyces castellii</name>
    <dbReference type="NCBI Taxonomy" id="27288"/>
    <lineage>
        <taxon>Eukaryota</taxon>
        <taxon>Fungi</taxon>
        <taxon>Dikarya</taxon>
        <taxon>Ascomycota</taxon>
        <taxon>Saccharomycotina</taxon>
        <taxon>Saccharomycetes</taxon>
        <taxon>Saccharomycetales</taxon>
        <taxon>Saccharomycetaceae</taxon>
        <taxon>Naumovozyma</taxon>
    </lineage>
</organism>
<reference evidence="2 3" key="1">
    <citation type="journal article" date="2011" name="Proc. Natl. Acad. Sci. U.S.A.">
        <title>Evolutionary erosion of yeast sex chromosomes by mating-type switching accidents.</title>
        <authorList>
            <person name="Gordon J.L."/>
            <person name="Armisen D."/>
            <person name="Proux-Wera E."/>
            <person name="Oheigeartaigh S.S."/>
            <person name="Byrne K.P."/>
            <person name="Wolfe K.H."/>
        </authorList>
    </citation>
    <scope>NUCLEOTIDE SEQUENCE [LARGE SCALE GENOMIC DNA]</scope>
    <source>
        <strain evidence="3">ATCC 76901 / BCRC 22586 / CBS 4309 / NBRC 1992 / NRRL Y-12630</strain>
    </source>
</reference>
<feature type="domain" description="Exocyst complex component Sec10-like alpha-helical bundle" evidence="1">
    <location>
        <begin position="145"/>
        <end position="777"/>
    </location>
</feature>
<dbReference type="GO" id="GO:0000149">
    <property type="term" value="F:SNARE binding"/>
    <property type="evidence" value="ECO:0007669"/>
    <property type="project" value="EnsemblFungi"/>
</dbReference>
<dbReference type="GO" id="GO:0005794">
    <property type="term" value="C:Golgi apparatus"/>
    <property type="evidence" value="ECO:0007669"/>
    <property type="project" value="EnsemblFungi"/>
</dbReference>
<dbReference type="InterPro" id="IPR048627">
    <property type="entry name" value="Sec10_HB"/>
</dbReference>
<proteinExistence type="predicted"/>
<dbReference type="GeneID" id="96900064"/>
<dbReference type="AlphaFoldDB" id="G0V540"/>
<dbReference type="OMA" id="SNHCFLL"/>
<dbReference type="FunCoup" id="G0V540">
    <property type="interactions" value="72"/>
</dbReference>
<keyword evidence="3" id="KW-1185">Reference proteome</keyword>
<dbReference type="PANTHER" id="PTHR12100:SF1">
    <property type="entry name" value="RECYCLIN-1"/>
    <property type="match status" value="1"/>
</dbReference>
<dbReference type="InterPro" id="IPR009976">
    <property type="entry name" value="Sec10-like"/>
</dbReference>
<dbReference type="RefSeq" id="XP_003672966.1">
    <property type="nucleotide sequence ID" value="XM_003672918.1"/>
</dbReference>
<dbReference type="EMBL" id="HE576752">
    <property type="protein sequence ID" value="CCC66576.1"/>
    <property type="molecule type" value="Genomic_DNA"/>
</dbReference>
<dbReference type="Pfam" id="PF07393">
    <property type="entry name" value="Sec10_HB"/>
    <property type="match status" value="1"/>
</dbReference>
<gene>
    <name evidence="2" type="primary">NCAS0A00150</name>
    <name evidence="2" type="ordered locus">NCAS_0A00150</name>
</gene>
<dbReference type="GO" id="GO:0032456">
    <property type="term" value="P:endocytic recycling"/>
    <property type="evidence" value="ECO:0007669"/>
    <property type="project" value="EnsemblFungi"/>
</dbReference>
<dbReference type="STRING" id="1064592.G0V540"/>
<dbReference type="KEGG" id="ncs:NCAS_0A00150"/>
<dbReference type="PANTHER" id="PTHR12100">
    <property type="entry name" value="SEC10"/>
    <property type="match status" value="1"/>
</dbReference>
<accession>G0V540</accession>
<dbReference type="GO" id="GO:0030427">
    <property type="term" value="C:site of polarized growth"/>
    <property type="evidence" value="ECO:0007669"/>
    <property type="project" value="EnsemblFungi"/>
</dbReference>
<dbReference type="Proteomes" id="UP000001640">
    <property type="component" value="Chromosome 1"/>
</dbReference>
<name>G0V540_NAUCA</name>
<dbReference type="GO" id="GO:0034498">
    <property type="term" value="P:early endosome to Golgi transport"/>
    <property type="evidence" value="ECO:0007669"/>
    <property type="project" value="EnsemblFungi"/>
</dbReference>
<evidence type="ECO:0000259" key="1">
    <source>
        <dbReference type="Pfam" id="PF07393"/>
    </source>
</evidence>
<dbReference type="GO" id="GO:0000145">
    <property type="term" value="C:exocyst"/>
    <property type="evidence" value="ECO:0007669"/>
    <property type="project" value="TreeGrafter"/>
</dbReference>
<dbReference type="OrthoDB" id="5554140at2759"/>
<protein>
    <recommendedName>
        <fullName evidence="1">Exocyst complex component Sec10-like alpha-helical bundle domain-containing protein</fullName>
    </recommendedName>
</protein>
<dbReference type="HOGENOM" id="CLU_003875_1_1_1"/>
<dbReference type="GO" id="GO:0006893">
    <property type="term" value="P:Golgi to plasma membrane transport"/>
    <property type="evidence" value="ECO:0007669"/>
    <property type="project" value="TreeGrafter"/>
</dbReference>
<sequence length="792" mass="92104">MESLLSVPSIVFEIARNLDTVDYLNFRRINKLVYQTQLNPAIDVNIWNEKLTLMGLKHVSSLKTPLDIKSSNLDLLDLFQTFKEFDDENSRLIFSIFFKAYNKMIIKLLNNKYAKFFPSKYENDPLNQAKILTFLEIYNKSSAKCDFSRFTKVQTNLNILREIFVNSILQEMETSYQLKDYTKTASFVKILLVSHEENNAIEFFNSKVEFPNVQDIVLPTKDQLVTKDEEGNFCLASEILDPLIFVPFRDFLNEKIELIDVLFGDQYPVVLQFIETFIQQTLLELFDKIYSQDNDNDDTLFLRTFPQFYFKVIEKLCKELKNSVNGGSNFHIIVEKFLNVYMEPKILNYLSLYPEYYKKYLISQFDTYEEEVASNEIKQNEEIFNAIKNQNEQLLNQGEHHDSNKIDFLSSFTKIFKLNDSSRAQLQNTKEQINLAYNLNLITTNLQNIKNLINLPLCYKIVEITREKIDEMHKFSSIETLNKTVIQKCQELFKILVTQLSSKHIKPAFQKATSLLEEYNPNDLQTIEINVDLNSKLKPLVQFTELINMGDIILQMISIFYKNELLNKKIIDKNKDFLNDVVQCKKTFETTIDDYVADGLNIGINKLMDEIIFVFNTVQIPDDFNPAKSKSGAKDIRPSKCAVRIIDLLANHCFLLNGATDKGTVDVYQQEIGERFFNEVVKNIKKNIISTDGAISLICDLNCYYDFIAYKLKQKSIIPLFAALKNVGQLYLISGKDSKELGKMLSDVGKFNGIFSQEEVYEFVQRRSDWIRVKRDVEKVMYGLGMKDCNIM</sequence>
<evidence type="ECO:0000313" key="2">
    <source>
        <dbReference type="EMBL" id="CCC66576.1"/>
    </source>
</evidence>
<dbReference type="eggNOG" id="KOG3745">
    <property type="taxonomic scope" value="Eukaryota"/>
</dbReference>
<dbReference type="GO" id="GO:0006887">
    <property type="term" value="P:exocytosis"/>
    <property type="evidence" value="ECO:0007669"/>
    <property type="project" value="TreeGrafter"/>
</dbReference>